<dbReference type="KEGG" id="vsh:BSZ05_14850"/>
<reference evidence="3" key="1">
    <citation type="submission" date="2016-12" db="EMBL/GenBank/DDBJ databases">
        <title>Comparative genomic analysis reveals the diversity, evolution, and environmental adaptation strategies of the genus Vibrio.</title>
        <authorList>
            <person name="Lin H."/>
            <person name="Wang X."/>
            <person name="Zhang X.-H."/>
        </authorList>
    </citation>
    <scope>NUCLEOTIDE SEQUENCE [LARGE SCALE GENOMIC DNA]</scope>
    <source>
        <strain evidence="3">QT6D1</strain>
    </source>
</reference>
<protein>
    <recommendedName>
        <fullName evidence="1">Replication-associated protein ORF2/G2P domain-containing protein</fullName>
    </recommendedName>
</protein>
<dbReference type="Pfam" id="PF23343">
    <property type="entry name" value="REP_ORF2-G2P"/>
    <property type="match status" value="1"/>
</dbReference>
<evidence type="ECO:0000313" key="2">
    <source>
        <dbReference type="EMBL" id="ASI90968.1"/>
    </source>
</evidence>
<evidence type="ECO:0000259" key="1">
    <source>
        <dbReference type="Pfam" id="PF23343"/>
    </source>
</evidence>
<name>A0AAN1FI09_9VIBR</name>
<dbReference type="InterPro" id="IPR056906">
    <property type="entry name" value="ORF2/G2P_dom"/>
</dbReference>
<organism evidence="2 3">
    <name type="scientific">Vibrio mediterranei</name>
    <dbReference type="NCBI Taxonomy" id="689"/>
    <lineage>
        <taxon>Bacteria</taxon>
        <taxon>Pseudomonadati</taxon>
        <taxon>Pseudomonadota</taxon>
        <taxon>Gammaproteobacteria</taxon>
        <taxon>Vibrionales</taxon>
        <taxon>Vibrionaceae</taxon>
        <taxon>Vibrio</taxon>
    </lineage>
</organism>
<sequence>MITDNDIIFAASVVQGADKTRNNIAALDSGFFGSVDNEWLHDEQRKLKNFEQAHVARTKHLREIGREAAAQAESTRLVKGRKSRTTGKHRIDRLNGVLANHTRRTRSVVEVGEQDHVTQNGQLFDVSGLHDNGQSRVYLMQRDWSNEYKVQTVYKPAPSEAPNPNDGERFTDNLTPRAVKKIFESGAYVAAVHGGFTTFLTLTFSPELRAQLFTGEITIGSEVSRFLSGAKKLYQRGFDVVVESESTNSLQGHIDECAECREIEGHDTPFHYIWVAECPANEDGEPNPHVHVLLNWSVPRWAFDTWAKRIESLWGHGMANLQRIKYSEAASSYIIKAVGYAAKGGNANQGLIRGNRYNIARASRAPNWEVLASFDTDNMHAIIKECGYKLEQWRKPIERMIRRKQQAKQQAIRGLDIAKDNKQAVKQIKLKRLIDKLSLEIREAKTKIKERGLFASSRQHFALTFSGDDAAARLDSFLVWAAGARGWFMQSKNIDGINELRDYAKAKYSDAYQAYLDKRCYWRALLQHEFIDYDLDYVRSEAMAERLEFCQFMRYDA</sequence>
<evidence type="ECO:0000313" key="3">
    <source>
        <dbReference type="Proteomes" id="UP000197092"/>
    </source>
</evidence>
<dbReference type="AlphaFoldDB" id="A0AAN1FI09"/>
<dbReference type="RefSeq" id="WP_088877347.1">
    <property type="nucleotide sequence ID" value="NZ_CP018308.1"/>
</dbReference>
<proteinExistence type="predicted"/>
<gene>
    <name evidence="2" type="ORF">BSZ05_14850</name>
</gene>
<feature type="domain" description="Replication-associated protein ORF2/G2P" evidence="1">
    <location>
        <begin position="262"/>
        <end position="336"/>
    </location>
</feature>
<dbReference type="Proteomes" id="UP000197092">
    <property type="component" value="Chromosome 1"/>
</dbReference>
<accession>A0AAN1FI09</accession>
<dbReference type="EMBL" id="CP018308">
    <property type="protein sequence ID" value="ASI90968.1"/>
    <property type="molecule type" value="Genomic_DNA"/>
</dbReference>